<evidence type="ECO:0000256" key="5">
    <source>
        <dbReference type="ARBA" id="ARBA00023125"/>
    </source>
</evidence>
<dbReference type="GO" id="GO:0005634">
    <property type="term" value="C:nucleus"/>
    <property type="evidence" value="ECO:0007669"/>
    <property type="project" value="UniProtKB-SubCell"/>
</dbReference>
<dbReference type="GO" id="GO:0003677">
    <property type="term" value="F:DNA binding"/>
    <property type="evidence" value="ECO:0007669"/>
    <property type="project" value="UniProtKB-KW"/>
</dbReference>
<dbReference type="Pfam" id="PF04082">
    <property type="entry name" value="Fungal_trans"/>
    <property type="match status" value="1"/>
</dbReference>
<organism evidence="10">
    <name type="scientific">Blastobotrys adeninivorans</name>
    <name type="common">Yeast</name>
    <name type="synonym">Arxula adeninivorans</name>
    <dbReference type="NCBI Taxonomy" id="409370"/>
    <lineage>
        <taxon>Eukaryota</taxon>
        <taxon>Fungi</taxon>
        <taxon>Dikarya</taxon>
        <taxon>Ascomycota</taxon>
        <taxon>Saccharomycotina</taxon>
        <taxon>Dipodascomycetes</taxon>
        <taxon>Dipodascales</taxon>
        <taxon>Trichomonascaceae</taxon>
        <taxon>Blastobotrys</taxon>
    </lineage>
</organism>
<evidence type="ECO:0000256" key="7">
    <source>
        <dbReference type="ARBA" id="ARBA00023242"/>
    </source>
</evidence>
<evidence type="ECO:0000256" key="1">
    <source>
        <dbReference type="ARBA" id="ARBA00004123"/>
    </source>
</evidence>
<keyword evidence="2" id="KW-0479">Metal-binding</keyword>
<dbReference type="PANTHER" id="PTHR31313">
    <property type="entry name" value="TY1 ENHANCER ACTIVATOR"/>
    <property type="match status" value="1"/>
</dbReference>
<keyword evidence="6" id="KW-0804">Transcription</keyword>
<dbReference type="SUPFAM" id="SSF57701">
    <property type="entry name" value="Zn2/Cys6 DNA-binding domain"/>
    <property type="match status" value="1"/>
</dbReference>
<feature type="region of interest" description="Disordered" evidence="8">
    <location>
        <begin position="134"/>
        <end position="179"/>
    </location>
</feature>
<dbReference type="InterPro" id="IPR007219">
    <property type="entry name" value="XnlR_reg_dom"/>
</dbReference>
<evidence type="ECO:0000256" key="4">
    <source>
        <dbReference type="ARBA" id="ARBA00023015"/>
    </source>
</evidence>
<feature type="compositionally biased region" description="Basic and acidic residues" evidence="8">
    <location>
        <begin position="162"/>
        <end position="177"/>
    </location>
</feature>
<dbReference type="Gene3D" id="4.10.240.10">
    <property type="entry name" value="Zn(2)-C6 fungal-type DNA-binding domain"/>
    <property type="match status" value="1"/>
</dbReference>
<keyword evidence="5" id="KW-0238">DNA-binding</keyword>
<dbReference type="GO" id="GO:0006351">
    <property type="term" value="P:DNA-templated transcription"/>
    <property type="evidence" value="ECO:0007669"/>
    <property type="project" value="InterPro"/>
</dbReference>
<dbReference type="InterPro" id="IPR036864">
    <property type="entry name" value="Zn2-C6_fun-type_DNA-bd_sf"/>
</dbReference>
<evidence type="ECO:0000256" key="8">
    <source>
        <dbReference type="SAM" id="MobiDB-lite"/>
    </source>
</evidence>
<dbReference type="CDD" id="cd00067">
    <property type="entry name" value="GAL4"/>
    <property type="match status" value="1"/>
</dbReference>
<dbReference type="SMART" id="SM00906">
    <property type="entry name" value="Fungal_trans"/>
    <property type="match status" value="1"/>
</dbReference>
<dbReference type="PANTHER" id="PTHR31313:SF81">
    <property type="entry name" value="TY1 ENHANCER ACTIVATOR"/>
    <property type="match status" value="1"/>
</dbReference>
<feature type="domain" description="Zn(2)-C6 fungal-type" evidence="9">
    <location>
        <begin position="24"/>
        <end position="53"/>
    </location>
</feature>
<feature type="region of interest" description="Disordered" evidence="8">
    <location>
        <begin position="1"/>
        <end position="23"/>
    </location>
</feature>
<evidence type="ECO:0000313" key="10">
    <source>
        <dbReference type="EMBL" id="CDP33907.1"/>
    </source>
</evidence>
<reference evidence="10" key="1">
    <citation type="submission" date="2014-02" db="EMBL/GenBank/DDBJ databases">
        <authorList>
            <person name="Genoscope - CEA"/>
        </authorList>
    </citation>
    <scope>NUCLEOTIDE SEQUENCE</scope>
    <source>
        <strain evidence="10">LS3</strain>
    </source>
</reference>
<evidence type="ECO:0000256" key="3">
    <source>
        <dbReference type="ARBA" id="ARBA00022833"/>
    </source>
</evidence>
<dbReference type="InterPro" id="IPR001138">
    <property type="entry name" value="Zn2Cys6_DnaBD"/>
</dbReference>
<dbReference type="GO" id="GO:0000981">
    <property type="term" value="F:DNA-binding transcription factor activity, RNA polymerase II-specific"/>
    <property type="evidence" value="ECO:0007669"/>
    <property type="project" value="InterPro"/>
</dbReference>
<keyword evidence="3" id="KW-0862">Zinc</keyword>
<sequence>MKRHTPPNGQAEEGTTKRSRTKHSCDQCRIKKAKCDGTEPCITCRNSGARCTYTELRKRGVRPGYVQNLQRTSDNVMSLIGLMVNTLDNGEEFVRGFVDRLTKEPDSTRHELANSVPESIANILTTNEGAKTPIAFSTTTIAEPKKNPNRRSSNHDDEESTSLEHDDKREMSPDLEPRYYGVTSGLEQTSLQGLQMPHRISDFDDCRRFIEPLRAVDLLDVYFAYGHPLFPMVDKTCVVRTAMAEESFGNTGKRCLLWTILIYALNHTEQGRKYHDSDSAQMMLRLTFCCFRSKHSVETVQALLLQAVYLWAKGYWSNSWLIIGDAVRMAIDLGLHIYSPDKPSIHHRTWKCCCSIDSLIASRLGRNCQVLQADFFEVSEPEEGEEWEIWKSPIDPSVTDRSPRNRPTIKWVSEPGRVISVFNAFCRMNKIANNLIGQANRLKLLGESELTQLLRTTAQDLREWKDTLPPHCNLTAFMESGDDNTQILPHLLNIYFAYASICHLIHIIDSRFEAIDLVPSYSEVIALTDKLLSSYFKRETTRRALPTFEYFLCLSITVSVKIFIEFGGSSSSLAKNDKFNRLLQYLEYCSDAWGSARVSYNYFVRIKESASVAARSIEDEHKSRNYTPYFVSSLQEFEGFPNLDDFQPVLGTGRSCIGALIESIEQGDISHF</sequence>
<dbReference type="CDD" id="cd12148">
    <property type="entry name" value="fungal_TF_MHR"/>
    <property type="match status" value="1"/>
</dbReference>
<comment type="subcellular location">
    <subcellularLocation>
        <location evidence="1">Nucleus</location>
    </subcellularLocation>
</comment>
<evidence type="ECO:0000256" key="6">
    <source>
        <dbReference type="ARBA" id="ARBA00023163"/>
    </source>
</evidence>
<gene>
    <name evidence="10" type="ORF">GNLVRS02_ARAD1C00308g</name>
</gene>
<dbReference type="SMART" id="SM00066">
    <property type="entry name" value="GAL4"/>
    <property type="match status" value="1"/>
</dbReference>
<dbReference type="EMBL" id="HG937693">
    <property type="protein sequence ID" value="CDP33907.1"/>
    <property type="molecule type" value="Genomic_DNA"/>
</dbReference>
<dbReference type="PhylomeDB" id="A0A060T4T1"/>
<evidence type="ECO:0000259" key="9">
    <source>
        <dbReference type="PROSITE" id="PS50048"/>
    </source>
</evidence>
<reference evidence="10" key="2">
    <citation type="submission" date="2014-06" db="EMBL/GenBank/DDBJ databases">
        <title>The complete genome of Blastobotrys (Arxula) adeninivorans LS3 - a yeast of biotechnological interest.</title>
        <authorList>
            <person name="Kunze G."/>
            <person name="Gaillardin C."/>
            <person name="Czernicka M."/>
            <person name="Durrens P."/>
            <person name="Martin T."/>
            <person name="Boer E."/>
            <person name="Gabaldon T."/>
            <person name="Cruz J."/>
            <person name="Talla E."/>
            <person name="Marck C."/>
            <person name="Goffeau A."/>
            <person name="Barbe V."/>
            <person name="Baret P."/>
            <person name="Baronian K."/>
            <person name="Beier S."/>
            <person name="Bleykasten C."/>
            <person name="Bode R."/>
            <person name="Casaregola S."/>
            <person name="Despons L."/>
            <person name="Fairhead C."/>
            <person name="Giersberg M."/>
            <person name="Gierski P."/>
            <person name="Hahnel U."/>
            <person name="Hartmann A."/>
            <person name="Jankowska D."/>
            <person name="Jubin C."/>
            <person name="Jung P."/>
            <person name="Lafontaine I."/>
            <person name="Leh-Louis V."/>
            <person name="Lemaire M."/>
            <person name="Marcet-Houben M."/>
            <person name="Mascher M."/>
            <person name="Morel G."/>
            <person name="Richard G.-F."/>
            <person name="Riechen J."/>
            <person name="Sacerdot C."/>
            <person name="Sarkar A."/>
            <person name="Savel G."/>
            <person name="Schacherer J."/>
            <person name="Sherman D."/>
            <person name="Straub M.-L."/>
            <person name="Stein N."/>
            <person name="Thierry A."/>
            <person name="Trautwein-Schult A."/>
            <person name="Westhof E."/>
            <person name="Worch S."/>
            <person name="Dujon B."/>
            <person name="Souciet J.-L."/>
            <person name="Wincker P."/>
            <person name="Scholz U."/>
            <person name="Neuveglise N."/>
        </authorList>
    </citation>
    <scope>NUCLEOTIDE SEQUENCE</scope>
    <source>
        <strain evidence="10">LS3</strain>
    </source>
</reference>
<name>A0A060T4T1_BLAAD</name>
<dbReference type="Pfam" id="PF00172">
    <property type="entry name" value="Zn_clus"/>
    <property type="match status" value="1"/>
</dbReference>
<accession>A0A060T4T1</accession>
<evidence type="ECO:0000256" key="2">
    <source>
        <dbReference type="ARBA" id="ARBA00022723"/>
    </source>
</evidence>
<dbReference type="InterPro" id="IPR051615">
    <property type="entry name" value="Transcr_Regulatory_Elem"/>
</dbReference>
<keyword evidence="7" id="KW-0539">Nucleus</keyword>
<dbReference type="PROSITE" id="PS00463">
    <property type="entry name" value="ZN2_CY6_FUNGAL_1"/>
    <property type="match status" value="1"/>
</dbReference>
<proteinExistence type="predicted"/>
<protein>
    <submittedName>
        <fullName evidence="10">ARAD1C00308p</fullName>
    </submittedName>
</protein>
<dbReference type="PROSITE" id="PS50048">
    <property type="entry name" value="ZN2_CY6_FUNGAL_2"/>
    <property type="match status" value="1"/>
</dbReference>
<keyword evidence="4" id="KW-0805">Transcription regulation</keyword>
<dbReference type="GO" id="GO:0008270">
    <property type="term" value="F:zinc ion binding"/>
    <property type="evidence" value="ECO:0007669"/>
    <property type="project" value="InterPro"/>
</dbReference>
<dbReference type="AlphaFoldDB" id="A0A060T4T1"/>